<comment type="caution">
    <text evidence="1">The sequence shown here is derived from an EMBL/GenBank/DDBJ whole genome shotgun (WGS) entry which is preliminary data.</text>
</comment>
<proteinExistence type="predicted"/>
<gene>
    <name evidence="1" type="ORF">LCGC14_2723260</name>
</gene>
<feature type="non-terminal residue" evidence="1">
    <location>
        <position position="1"/>
    </location>
</feature>
<sequence>TYIYIRVCKDANGQENGRDHHVANCTKNNTWRYATIKEIKAYDYNEGPVKEDTIVTEPQIEEKEPDTRTTKFLKDEYIVLTKSDCDSGSGIKLNYVFKQREDYRYIRPYLDTKGNSGNGHVHHPTDKSRYNDWRYATKAEGIIYERLGKPFDVLENNAYLDEKYPKEKTSDAFLKKPIQEKLPAAIDYGFNKGDIIVPVTHYGDTDWKNHWFVPGEIMELGGTSWKNSHLSKYNSFKEFAAKSKKHPHGNGMTSQSKFTMRHATKEEKRHFKMNGFGANAKDIIHHDVELLKPNDRPVVLAGVGCKEDPLGILGYEIALCNLSSSTYLITKFDGTFYNFSAIDKKNYSPDFSDDHVKKQLAERIWKLIKPPAFGIAGEWITDVSKLRPKLKIKSEHIVSVPLILIKER</sequence>
<reference evidence="1" key="1">
    <citation type="journal article" date="2015" name="Nature">
        <title>Complex archaea that bridge the gap between prokaryotes and eukaryotes.</title>
        <authorList>
            <person name="Spang A."/>
            <person name="Saw J.H."/>
            <person name="Jorgensen S.L."/>
            <person name="Zaremba-Niedzwiedzka K."/>
            <person name="Martijn J."/>
            <person name="Lind A.E."/>
            <person name="van Eijk R."/>
            <person name="Schleper C."/>
            <person name="Guy L."/>
            <person name="Ettema T.J."/>
        </authorList>
    </citation>
    <scope>NUCLEOTIDE SEQUENCE</scope>
</reference>
<dbReference type="AlphaFoldDB" id="A0A0F8Z9F9"/>
<evidence type="ECO:0000313" key="1">
    <source>
        <dbReference type="EMBL" id="KKK90412.1"/>
    </source>
</evidence>
<protein>
    <submittedName>
        <fullName evidence="1">Uncharacterized protein</fullName>
    </submittedName>
</protein>
<dbReference type="EMBL" id="LAZR01049114">
    <property type="protein sequence ID" value="KKK90412.1"/>
    <property type="molecule type" value="Genomic_DNA"/>
</dbReference>
<name>A0A0F8Z9F9_9ZZZZ</name>
<accession>A0A0F8Z9F9</accession>
<organism evidence="1">
    <name type="scientific">marine sediment metagenome</name>
    <dbReference type="NCBI Taxonomy" id="412755"/>
    <lineage>
        <taxon>unclassified sequences</taxon>
        <taxon>metagenomes</taxon>
        <taxon>ecological metagenomes</taxon>
    </lineage>
</organism>